<keyword evidence="1" id="KW-0732">Signal</keyword>
<dbReference type="PROSITE" id="PS51257">
    <property type="entry name" value="PROKAR_LIPOPROTEIN"/>
    <property type="match status" value="1"/>
</dbReference>
<comment type="caution">
    <text evidence="2">The sequence shown here is derived from an EMBL/GenBank/DDBJ whole genome shotgun (WGS) entry which is preliminary data.</text>
</comment>
<sequence length="369" mass="38086">MRRWEAGRILAALASVGGAAVAMASGCGAVDGYDCHELLECDVINEDGTSNGGCEGTCVPAEVYGFRRGVYLVRVQTGLEALGCVDALRWTQELDLKEREKVSPPEFGEFFVAPGAHPGCEPCACTAPACVFPAGLTVSSGWMCDDSPGETLTPFDAPAGWDGACVAPGAVGAEAFGSFRIAPVTARTCEVVTFPVPRDGDAHAGGQAVAICNAQRGDHCPTLEHVCAIGADELRPGWRRCLVADDGEDVECPASDRTAGLHFSEKLIVWEKVEDSRACTPCSCTETAPSTCEALVSTFEDGACRDPVAAAVVAENGGCHDAEPGSTLGSLRAAWLVDAPGSCAPSGGEPVGELSLSKKVTVCCLPEGT</sequence>
<dbReference type="Proteomes" id="UP000075515">
    <property type="component" value="Unassembled WGS sequence"/>
</dbReference>
<feature type="chain" id="PRO_5007567823" description="Secreted protein" evidence="1">
    <location>
        <begin position="25"/>
        <end position="369"/>
    </location>
</feature>
<dbReference type="EMBL" id="JEMC01003793">
    <property type="protein sequence ID" value="KYF78512.1"/>
    <property type="molecule type" value="Genomic_DNA"/>
</dbReference>
<dbReference type="AlphaFoldDB" id="A0A150RE84"/>
<gene>
    <name evidence="2" type="ORF">BE18_53350</name>
</gene>
<feature type="signal peptide" evidence="1">
    <location>
        <begin position="1"/>
        <end position="24"/>
    </location>
</feature>
<evidence type="ECO:0000313" key="3">
    <source>
        <dbReference type="Proteomes" id="UP000075515"/>
    </source>
</evidence>
<organism evidence="2 3">
    <name type="scientific">Sorangium cellulosum</name>
    <name type="common">Polyangium cellulosum</name>
    <dbReference type="NCBI Taxonomy" id="56"/>
    <lineage>
        <taxon>Bacteria</taxon>
        <taxon>Pseudomonadati</taxon>
        <taxon>Myxococcota</taxon>
        <taxon>Polyangia</taxon>
        <taxon>Polyangiales</taxon>
        <taxon>Polyangiaceae</taxon>
        <taxon>Sorangium</taxon>
    </lineage>
</organism>
<proteinExistence type="predicted"/>
<reference evidence="2 3" key="1">
    <citation type="submission" date="2014-02" db="EMBL/GenBank/DDBJ databases">
        <title>The small core and large imbalanced accessory genome model reveals a collaborative survival strategy of Sorangium cellulosum strains in nature.</title>
        <authorList>
            <person name="Han K."/>
            <person name="Peng R."/>
            <person name="Blom J."/>
            <person name="Li Y.-Z."/>
        </authorList>
    </citation>
    <scope>NUCLEOTIDE SEQUENCE [LARGE SCALE GENOMIC DNA]</scope>
    <source>
        <strain evidence="2 3">So0149</strain>
    </source>
</reference>
<name>A0A150RE84_SORCE</name>
<protein>
    <recommendedName>
        <fullName evidence="4">Secreted protein</fullName>
    </recommendedName>
</protein>
<evidence type="ECO:0000256" key="1">
    <source>
        <dbReference type="SAM" id="SignalP"/>
    </source>
</evidence>
<evidence type="ECO:0008006" key="4">
    <source>
        <dbReference type="Google" id="ProtNLM"/>
    </source>
</evidence>
<accession>A0A150RE84</accession>
<evidence type="ECO:0000313" key="2">
    <source>
        <dbReference type="EMBL" id="KYF78512.1"/>
    </source>
</evidence>